<dbReference type="InterPro" id="IPR011600">
    <property type="entry name" value="Pept_C14_caspase"/>
</dbReference>
<evidence type="ECO:0000259" key="4">
    <source>
        <dbReference type="Pfam" id="PF00656"/>
    </source>
</evidence>
<dbReference type="InterPro" id="IPR029030">
    <property type="entry name" value="Caspase-like_dom_sf"/>
</dbReference>
<feature type="domain" description="Peptidase C14 caspase" evidence="4">
    <location>
        <begin position="8"/>
        <end position="254"/>
    </location>
</feature>
<protein>
    <recommendedName>
        <fullName evidence="4">Peptidase C14 caspase domain-containing protein</fullName>
    </recommendedName>
</protein>
<dbReference type="EMBL" id="JACAZE010000002">
    <property type="protein sequence ID" value="KAF7321155.1"/>
    <property type="molecule type" value="Genomic_DNA"/>
</dbReference>
<keyword evidence="3" id="KW-0788">Thiol protease</keyword>
<comment type="similarity">
    <text evidence="1">Belongs to the peptidase C14B family.</text>
</comment>
<dbReference type="GO" id="GO:0005737">
    <property type="term" value="C:cytoplasm"/>
    <property type="evidence" value="ECO:0007669"/>
    <property type="project" value="TreeGrafter"/>
</dbReference>
<dbReference type="GO" id="GO:0004197">
    <property type="term" value="F:cysteine-type endopeptidase activity"/>
    <property type="evidence" value="ECO:0007669"/>
    <property type="project" value="InterPro"/>
</dbReference>
<evidence type="ECO:0000256" key="2">
    <source>
        <dbReference type="ARBA" id="ARBA00022703"/>
    </source>
</evidence>
<keyword evidence="6" id="KW-1185">Reference proteome</keyword>
<gene>
    <name evidence="5" type="ORF">HMN09_00203600</name>
</gene>
<accession>A0A8H6TLE7</accession>
<dbReference type="OrthoDB" id="10255174at2759"/>
<evidence type="ECO:0000256" key="3">
    <source>
        <dbReference type="ARBA" id="ARBA00022807"/>
    </source>
</evidence>
<dbReference type="AlphaFoldDB" id="A0A8H6TLE7"/>
<dbReference type="PANTHER" id="PTHR48104:SF30">
    <property type="entry name" value="METACASPASE-1"/>
    <property type="match status" value="1"/>
</dbReference>
<reference evidence="5" key="1">
    <citation type="submission" date="2020-05" db="EMBL/GenBank/DDBJ databases">
        <title>Mycena genomes resolve the evolution of fungal bioluminescence.</title>
        <authorList>
            <person name="Tsai I.J."/>
        </authorList>
    </citation>
    <scope>NUCLEOTIDE SEQUENCE</scope>
    <source>
        <strain evidence="5">110903Hualien_Pintung</strain>
    </source>
</reference>
<proteinExistence type="inferred from homology"/>
<comment type="caution">
    <text evidence="5">The sequence shown here is derived from an EMBL/GenBank/DDBJ whole genome shotgun (WGS) entry which is preliminary data.</text>
</comment>
<keyword evidence="2" id="KW-0053">Apoptosis</keyword>
<evidence type="ECO:0000256" key="1">
    <source>
        <dbReference type="ARBA" id="ARBA00009005"/>
    </source>
</evidence>
<sequence length="556" mass="61159">MDPARKLFALLVGIDEYAHADIPSLSGCVKDVETLKSALLRRYPAASIISLTNQDATRAAIIQTFRSQLSDNAQISSNDAMLFYFAGYGKRFAAQPDLPRDADALLPCDYGPTIAGIFDASLDGLLRELTDRKGPNATLILDCSFSQRVATSSVRRIKAPFWSSHLSSTGCQVASPLDHRGLFTASLPYVLLSAGHQDAHCTDSANGGLFTQALISGIEASWPLSCRELIVHAQRALEEQQAALPMGYGQHLDRVFFAVPQLHPIEKLRVFAQGSELGVEREDGVPHNTFCLVARKHEAEIAVRASTEGRAIIERLRSPIARYGSPELSVDCACLPQVLDGIAYFHHFLALGPANPGWVQSLWSRVGTLLGWGLARPPRPFVELYHYKEEKGRKPALLGQVSSNILQDGVADLAELPRDHVLGLKITNESDKEVYPYVLNFDSETYAINVLYSPFPKGGKGPPRWLKPHASLVFGHAPEEKFSWANLASLRIVPNKSGERTAEIFKILLSEKPIEFGYMQQASPMSTPREQVVPEEIPGVWRTETVTLIVPANYGR</sequence>
<organism evidence="5 6">
    <name type="scientific">Mycena chlorophos</name>
    <name type="common">Agaric fungus</name>
    <name type="synonym">Agaricus chlorophos</name>
    <dbReference type="NCBI Taxonomy" id="658473"/>
    <lineage>
        <taxon>Eukaryota</taxon>
        <taxon>Fungi</taxon>
        <taxon>Dikarya</taxon>
        <taxon>Basidiomycota</taxon>
        <taxon>Agaricomycotina</taxon>
        <taxon>Agaricomycetes</taxon>
        <taxon>Agaricomycetidae</taxon>
        <taxon>Agaricales</taxon>
        <taxon>Marasmiineae</taxon>
        <taxon>Mycenaceae</taxon>
        <taxon>Mycena</taxon>
    </lineage>
</organism>
<dbReference type="SUPFAM" id="SSF52129">
    <property type="entry name" value="Caspase-like"/>
    <property type="match status" value="1"/>
</dbReference>
<dbReference type="Pfam" id="PF00656">
    <property type="entry name" value="Peptidase_C14"/>
    <property type="match status" value="1"/>
</dbReference>
<dbReference type="PANTHER" id="PTHR48104">
    <property type="entry name" value="METACASPASE-4"/>
    <property type="match status" value="1"/>
</dbReference>
<keyword evidence="3" id="KW-0378">Hydrolase</keyword>
<keyword evidence="3" id="KW-0645">Protease</keyword>
<dbReference type="Proteomes" id="UP000613580">
    <property type="component" value="Unassembled WGS sequence"/>
</dbReference>
<dbReference type="Gene3D" id="3.40.50.1460">
    <property type="match status" value="1"/>
</dbReference>
<evidence type="ECO:0000313" key="6">
    <source>
        <dbReference type="Proteomes" id="UP000613580"/>
    </source>
</evidence>
<evidence type="ECO:0000313" key="5">
    <source>
        <dbReference type="EMBL" id="KAF7321155.1"/>
    </source>
</evidence>
<name>A0A8H6TLE7_MYCCL</name>
<dbReference type="GO" id="GO:0006915">
    <property type="term" value="P:apoptotic process"/>
    <property type="evidence" value="ECO:0007669"/>
    <property type="project" value="UniProtKB-KW"/>
</dbReference>
<dbReference type="InterPro" id="IPR050452">
    <property type="entry name" value="Metacaspase"/>
</dbReference>
<dbReference type="GO" id="GO:0006508">
    <property type="term" value="P:proteolysis"/>
    <property type="evidence" value="ECO:0007669"/>
    <property type="project" value="InterPro"/>
</dbReference>